<evidence type="ECO:0000313" key="1">
    <source>
        <dbReference type="EMBL" id="MBK0399007.1"/>
    </source>
</evidence>
<organism evidence="1 2">
    <name type="scientific">Thermohalobaculum xanthum</name>
    <dbReference type="NCBI Taxonomy" id="2753746"/>
    <lineage>
        <taxon>Bacteria</taxon>
        <taxon>Pseudomonadati</taxon>
        <taxon>Pseudomonadota</taxon>
        <taxon>Alphaproteobacteria</taxon>
        <taxon>Rhodobacterales</taxon>
        <taxon>Paracoccaceae</taxon>
        <taxon>Thermohalobaculum</taxon>
    </lineage>
</organism>
<proteinExistence type="predicted"/>
<dbReference type="RefSeq" id="WP_200608853.1">
    <property type="nucleotide sequence ID" value="NZ_JAEHHL010000003.1"/>
</dbReference>
<protein>
    <submittedName>
        <fullName evidence="1">Uncharacterized protein</fullName>
    </submittedName>
</protein>
<sequence>MKDLDSVSIEQLGGDVFLNVSRTIFTGDVLRVEDHRQNRFENPQTINVTWLRRLLAPAFENALSVPSVDVSLTETSHPVTRLDIYQMHGIPFSTAGWASVYRSRLCERAEQALIDVFDRGVVVSFELPPYLKDIFDRNCIPYIDFTIYPLRFLQDCVLGARTNVAALRQSMEEHAVPEDVFQTEARLLSARASRRMQGSAAIPPGSAVFLGQTEFDASLVSNGIHAGQIDVELALREMVEDFGTVFYKRHPHSKPNSKLDSFLDGEPRINVLERNIYDLLGSGFVSVAGSLSSSVLWEAPYFGVTPKRFLNNGDHFACIGAERSWRQYIPLLPYAITERFWRSIIHGDSFKPSPWDPNFLSGSLKHSLNMTWGR</sequence>
<reference evidence="1" key="1">
    <citation type="submission" date="2020-12" db="EMBL/GenBank/DDBJ databases">
        <title>Bacterial taxonomy.</title>
        <authorList>
            <person name="Pan X."/>
        </authorList>
    </citation>
    <scope>NUCLEOTIDE SEQUENCE</scope>
    <source>
        <strain evidence="1">M0105</strain>
    </source>
</reference>
<dbReference type="Proteomes" id="UP000655420">
    <property type="component" value="Unassembled WGS sequence"/>
</dbReference>
<comment type="caution">
    <text evidence="1">The sequence shown here is derived from an EMBL/GenBank/DDBJ whole genome shotgun (WGS) entry which is preliminary data.</text>
</comment>
<name>A0A8J7M710_9RHOB</name>
<keyword evidence="2" id="KW-1185">Reference proteome</keyword>
<gene>
    <name evidence="1" type="ORF">H0I76_07385</name>
</gene>
<dbReference type="EMBL" id="JAEHHL010000003">
    <property type="protein sequence ID" value="MBK0399007.1"/>
    <property type="molecule type" value="Genomic_DNA"/>
</dbReference>
<accession>A0A8J7M710</accession>
<dbReference type="AlphaFoldDB" id="A0A8J7M710"/>
<evidence type="ECO:0000313" key="2">
    <source>
        <dbReference type="Proteomes" id="UP000655420"/>
    </source>
</evidence>